<evidence type="ECO:0000313" key="2">
    <source>
        <dbReference type="EMBL" id="ASV67161.1"/>
    </source>
</evidence>
<gene>
    <name evidence="2" type="ORF">CKF48_07355</name>
</gene>
<dbReference type="Proteomes" id="UP000215137">
    <property type="component" value="Chromosome"/>
</dbReference>
<keyword evidence="3" id="KW-1185">Reference proteome</keyword>
<evidence type="ECO:0000313" key="3">
    <source>
        <dbReference type="Proteomes" id="UP000215137"/>
    </source>
</evidence>
<name>A0A248TG42_9BACI</name>
<evidence type="ECO:0000256" key="1">
    <source>
        <dbReference type="SAM" id="MobiDB-lite"/>
    </source>
</evidence>
<feature type="region of interest" description="Disordered" evidence="1">
    <location>
        <begin position="242"/>
        <end position="267"/>
    </location>
</feature>
<dbReference type="EMBL" id="CP022983">
    <property type="protein sequence ID" value="ASV67161.1"/>
    <property type="molecule type" value="Genomic_DNA"/>
</dbReference>
<protein>
    <submittedName>
        <fullName evidence="2">Uncharacterized protein</fullName>
    </submittedName>
</protein>
<organism evidence="2 3">
    <name type="scientific">Cytobacillus kochii</name>
    <dbReference type="NCBI Taxonomy" id="859143"/>
    <lineage>
        <taxon>Bacteria</taxon>
        <taxon>Bacillati</taxon>
        <taxon>Bacillota</taxon>
        <taxon>Bacilli</taxon>
        <taxon>Bacillales</taxon>
        <taxon>Bacillaceae</taxon>
        <taxon>Cytobacillus</taxon>
    </lineage>
</organism>
<dbReference type="KEGG" id="bko:CKF48_07355"/>
<reference evidence="2 3" key="1">
    <citation type="submission" date="2017-08" db="EMBL/GenBank/DDBJ databases">
        <title>Complete Genome Sequence of Bacillus kochii Oregon-R-modENCODE STRAIN BDGP4, isolated from Drosophila melanogaster gut.</title>
        <authorList>
            <person name="Wan K.H."/>
            <person name="Yu C."/>
            <person name="Park S."/>
            <person name="Hammonds A.S."/>
            <person name="Booth B.W."/>
            <person name="Celniker S.E."/>
        </authorList>
    </citation>
    <scope>NUCLEOTIDE SEQUENCE [LARGE SCALE GENOMIC DNA]</scope>
    <source>
        <strain evidence="2 3">BDGP4</strain>
    </source>
</reference>
<proteinExistence type="predicted"/>
<dbReference type="RefSeq" id="WP_095370736.1">
    <property type="nucleotide sequence ID" value="NZ_CP022983.1"/>
</dbReference>
<dbReference type="OrthoDB" id="2808511at2"/>
<dbReference type="AlphaFoldDB" id="A0A248TG42"/>
<sequence>MLRMSNLPEEIKSNLMAYYSKKEKPDVFPSKFEVNGEYYYFFTFAPAAEQVIMKANGEVPWHDEISNVALIATSYNHSIEVTAHIGFKWANPERMKIFISLRDLLEEIEQHFKEMPIEVRESLHVYKRLAKELIEKQRIIENSVEDAKKLWDRTNESELVRENDQKVMRAYVVETVQAGYRQNEAQLETDSDRNTVEEFVKKNKSLFDFKSMKLWSALKKQQNVMMKKTKKNLKEMEELSEIKEGDKPLAQHENVPDILNHLRNKRR</sequence>
<accession>A0A248TG42</accession>